<gene>
    <name evidence="1" type="ORF">UFOVP760_115</name>
</gene>
<reference evidence="1" key="1">
    <citation type="submission" date="2020-05" db="EMBL/GenBank/DDBJ databases">
        <authorList>
            <person name="Chiriac C."/>
            <person name="Salcher M."/>
            <person name="Ghai R."/>
            <person name="Kavagutti S V."/>
        </authorList>
    </citation>
    <scope>NUCLEOTIDE SEQUENCE</scope>
</reference>
<dbReference type="EMBL" id="LR798360">
    <property type="protein sequence ID" value="CAB5226337.1"/>
    <property type="molecule type" value="Genomic_DNA"/>
</dbReference>
<evidence type="ECO:0000313" key="1">
    <source>
        <dbReference type="EMBL" id="CAB5226337.1"/>
    </source>
</evidence>
<protein>
    <submittedName>
        <fullName evidence="1">Uncharacterized protein</fullName>
    </submittedName>
</protein>
<organism evidence="1">
    <name type="scientific">uncultured Caudovirales phage</name>
    <dbReference type="NCBI Taxonomy" id="2100421"/>
    <lineage>
        <taxon>Viruses</taxon>
        <taxon>Duplodnaviria</taxon>
        <taxon>Heunggongvirae</taxon>
        <taxon>Uroviricota</taxon>
        <taxon>Caudoviricetes</taxon>
        <taxon>Peduoviridae</taxon>
        <taxon>Maltschvirus</taxon>
        <taxon>Maltschvirus maltsch</taxon>
    </lineage>
</organism>
<accession>A0A6J7X6R7</accession>
<name>A0A6J7X6R7_9CAUD</name>
<proteinExistence type="predicted"/>
<sequence length="551" mass="60958">MRNYIVALSSVQPSDPPQVLDHYLFLDPLSGINFVYPNSANGGFFVGTSYTGALTADSENIYPWGYPIQAAVTNIEIGPLKGPYTLTFSPTGLDTSKAAILKIIYNFGDGTNTTVNRSIIPKFRMGDTLSAGDPNAIPVSHDYYPQSIDGTTVYNPIITVINGNMVENVFNITLSTVPASIYDFNSTHLISNTQQSLLSETQNIFEVEQPNYLTVARVLSTTDAKYTTPPFFSPETLAGYEDNLILWLDALDALTLSRDRYENVLIWYDKSSYQNNFFSDIPNIPDPGGVVGTSPKFQYQTQSDSLRKSVLFEQGKYLYALSDSLRGINSFDAVVENNGYTVFAVMKLNSVGGTLFSYDLNMNEELNPITGDQGDGMNYVPNFNISFNQPNALTVEQGDTSYYFKTSATDDSGGIYQPTTISNISQNLTAYSLFSVTVSGTQNAQAYITADTLIARRRNQNYQYNLSSFLSGGFNSSTVLYPPTGQYIEPGTYDKKLVYALLGTSNAYFDSYLTNTEISEIIIYNKPLDPVSISNVQNYLVNKWNLTLRTD</sequence>